<evidence type="ECO:0000313" key="15">
    <source>
        <dbReference type="EMBL" id="AZU95823.1"/>
    </source>
</evidence>
<evidence type="ECO:0000256" key="3">
    <source>
        <dbReference type="ARBA" id="ARBA00021665"/>
    </source>
</evidence>
<evidence type="ECO:0000256" key="10">
    <source>
        <dbReference type="ARBA" id="ARBA00023276"/>
    </source>
</evidence>
<proteinExistence type="inferred from homology"/>
<name>A0A3Q9R238_9TRAC</name>
<dbReference type="PANTHER" id="PTHR34971:SF2">
    <property type="entry name" value="PHOTOSYSTEM II REACTION CENTER PROTEIN Z"/>
    <property type="match status" value="1"/>
</dbReference>
<dbReference type="Gene3D" id="1.10.287.740">
    <property type="entry name" value="Photosystem II PsbZ, reaction centre"/>
    <property type="match status" value="1"/>
</dbReference>
<feature type="transmembrane region" description="Helical" evidence="14">
    <location>
        <begin position="44"/>
        <end position="61"/>
    </location>
</feature>
<comment type="subunit">
    <text evidence="11 12">PSII is composed of 1 copy each of membrane proteins PsbA, PsbB, PsbC, PsbD, PsbE, PsbF, PsbH, PsbI, PsbJ, PsbK, PsbL, PsbM, PsbT, PsbY, PsbZ, Psb30/Ycf12, at least 3 peripheral proteins of the oxygen-evolving complex and a large number of cofactors. It forms dimeric complexes.</text>
</comment>
<protein>
    <recommendedName>
        <fullName evidence="3 12">Photosystem II reaction center protein Z</fullName>
        <shortName evidence="12">PSII-Z</shortName>
    </recommendedName>
</protein>
<dbReference type="NCBIfam" id="TIGR03043">
    <property type="entry name" value="PS_II_psbZ"/>
    <property type="match status" value="1"/>
</dbReference>
<evidence type="ECO:0000256" key="11">
    <source>
        <dbReference type="ARBA" id="ARBA00038734"/>
    </source>
</evidence>
<evidence type="ECO:0000256" key="1">
    <source>
        <dbReference type="ARBA" id="ARBA00004141"/>
    </source>
</evidence>
<dbReference type="EMBL" id="MH549643">
    <property type="protein sequence ID" value="AZU95823.1"/>
    <property type="molecule type" value="Genomic_DNA"/>
</dbReference>
<comment type="function">
    <text evidence="12">May control the interaction of photosystem II (PSII) cores with the light-harvesting antenna, regulates electron flow through the 2 photosystem reaction centers. PSII is a light-driven water plastoquinone oxidoreductase, using light energy to abstract electrons from H(2)O, generating a proton gradient subsequently used for ATP formation.</text>
</comment>
<evidence type="ECO:0000256" key="6">
    <source>
        <dbReference type="ARBA" id="ARBA00022692"/>
    </source>
</evidence>
<keyword evidence="4 12" id="KW-0674">Reaction center</keyword>
<evidence type="ECO:0000256" key="12">
    <source>
        <dbReference type="HAMAP-Rule" id="MF_00644"/>
    </source>
</evidence>
<comment type="similarity">
    <text evidence="2 12 13">Belongs to the PsbZ family.</text>
</comment>
<dbReference type="GO" id="GO:0015979">
    <property type="term" value="P:photosynthesis"/>
    <property type="evidence" value="ECO:0007669"/>
    <property type="project" value="UniProtKB-UniRule"/>
</dbReference>
<dbReference type="SUPFAM" id="SSF161055">
    <property type="entry name" value="PsbZ-like"/>
    <property type="match status" value="1"/>
</dbReference>
<evidence type="ECO:0000256" key="7">
    <source>
        <dbReference type="ARBA" id="ARBA00022989"/>
    </source>
</evidence>
<dbReference type="InterPro" id="IPR002644">
    <property type="entry name" value="PSII_PsbZ"/>
</dbReference>
<evidence type="ECO:0000256" key="5">
    <source>
        <dbReference type="ARBA" id="ARBA00022531"/>
    </source>
</evidence>
<keyword evidence="6 12" id="KW-0812">Transmembrane</keyword>
<dbReference type="RefSeq" id="YP_009555706.1">
    <property type="nucleotide sequence ID" value="NC_040926.1"/>
</dbReference>
<keyword evidence="8 12" id="KW-0793">Thylakoid</keyword>
<dbReference type="GeneID" id="39110022"/>
<evidence type="ECO:0000256" key="14">
    <source>
        <dbReference type="SAM" id="Phobius"/>
    </source>
</evidence>
<evidence type="ECO:0000256" key="13">
    <source>
        <dbReference type="RuleBase" id="RU003472"/>
    </source>
</evidence>
<organism evidence="15">
    <name type="scientific">Selaginella kraussiana</name>
    <dbReference type="NCBI Taxonomy" id="81964"/>
    <lineage>
        <taxon>Eukaryota</taxon>
        <taxon>Viridiplantae</taxon>
        <taxon>Streptophyta</taxon>
        <taxon>Embryophyta</taxon>
        <taxon>Tracheophyta</taxon>
        <taxon>Lycopodiopsida</taxon>
        <taxon>Selaginellales</taxon>
        <taxon>Selaginellaceae</taxon>
        <taxon>Selaginella</taxon>
    </lineage>
</organism>
<reference evidence="15" key="1">
    <citation type="journal article" date="2018" name="New Phytol.">
        <title>Lycophyte plastid genomics: extreme variation in GC, gene and intron content and multiple inversions between a direct and inverted orientation of the rRNA repeat.</title>
        <authorList>
            <person name="Mower J.P."/>
            <person name="Ma P.F."/>
            <person name="Grewe F."/>
            <person name="Taylor A."/>
            <person name="Michael T.P."/>
            <person name="VanBuren R."/>
            <person name="Qiu Y.L."/>
        </authorList>
    </citation>
    <scope>NUCLEOTIDE SEQUENCE</scope>
</reference>
<geneLocation type="plastid" evidence="15"/>
<comment type="subcellular location">
    <subcellularLocation>
        <location evidence="12">Cellular thylakoid membrane</location>
        <topology evidence="12">Multi-pass membrane protein</topology>
    </subcellularLocation>
    <subcellularLocation>
        <location evidence="1">Membrane</location>
        <topology evidence="1">Multi-pass membrane protein</topology>
    </subcellularLocation>
</comment>
<evidence type="ECO:0000256" key="9">
    <source>
        <dbReference type="ARBA" id="ARBA00023136"/>
    </source>
</evidence>
<keyword evidence="9 12" id="KW-0472">Membrane</keyword>
<dbReference type="InterPro" id="IPR036512">
    <property type="entry name" value="PSII_PsbZ_sf"/>
</dbReference>
<keyword evidence="7 12" id="KW-1133">Transmembrane helix</keyword>
<accession>A0A3Q9R238</accession>
<dbReference type="HAMAP" id="MF_00644">
    <property type="entry name" value="PSII_PsbZ"/>
    <property type="match status" value="1"/>
</dbReference>
<evidence type="ECO:0000256" key="8">
    <source>
        <dbReference type="ARBA" id="ARBA00023078"/>
    </source>
</evidence>
<dbReference type="PANTHER" id="PTHR34971">
    <property type="entry name" value="PHOTOSYSTEM II REACTION CENTER PROTEIN Z"/>
    <property type="match status" value="1"/>
</dbReference>
<evidence type="ECO:0000256" key="2">
    <source>
        <dbReference type="ARBA" id="ARBA00008367"/>
    </source>
</evidence>
<keyword evidence="15" id="KW-0934">Plastid</keyword>
<dbReference type="AlphaFoldDB" id="A0A3Q9R238"/>
<dbReference type="Pfam" id="PF01737">
    <property type="entry name" value="Ycf9"/>
    <property type="match status" value="1"/>
</dbReference>
<dbReference type="GO" id="GO:0042549">
    <property type="term" value="P:photosystem II stabilization"/>
    <property type="evidence" value="ECO:0007669"/>
    <property type="project" value="InterPro"/>
</dbReference>
<dbReference type="GO" id="GO:0009539">
    <property type="term" value="C:photosystem II reaction center"/>
    <property type="evidence" value="ECO:0007669"/>
    <property type="project" value="InterPro"/>
</dbReference>
<keyword evidence="5 12" id="KW-0602">Photosynthesis</keyword>
<comment type="function">
    <text evidence="13">Controls the interaction of photosystem II (PSII) cores with the light-harvesting antenna, regulates electron flow through the 2 photosystem reaction centers. PSII is a light-driven water plastoquinone oxidoreductase, using light energy to abstract electrons from H(2)O, generating a proton gradient subsequently used for ATP formation.</text>
</comment>
<gene>
    <name evidence="12 15" type="primary">psbZ</name>
</gene>
<keyword evidence="10 12" id="KW-0604">Photosystem II</keyword>
<sequence length="62" mass="6181">MIIALRSAVFALIAVPSISVIGTPVVLASPGGWPSGKSLVLSGAPSRIGLVLLVGILNPFVS</sequence>
<dbReference type="GO" id="GO:0009535">
    <property type="term" value="C:chloroplast thylakoid membrane"/>
    <property type="evidence" value="ECO:0007669"/>
    <property type="project" value="TreeGrafter"/>
</dbReference>
<evidence type="ECO:0000256" key="4">
    <source>
        <dbReference type="ARBA" id="ARBA00022469"/>
    </source>
</evidence>